<dbReference type="OrthoDB" id="771136at2759"/>
<dbReference type="InterPro" id="IPR034164">
    <property type="entry name" value="Pepsin-like_dom"/>
</dbReference>
<dbReference type="EMBL" id="LN732288">
    <property type="protein sequence ID" value="CEP15466.1"/>
    <property type="molecule type" value="Genomic_DNA"/>
</dbReference>
<dbReference type="InterPro" id="IPR001969">
    <property type="entry name" value="Aspartic_peptidase_AS"/>
</dbReference>
<proteinExistence type="inferred from homology"/>
<evidence type="ECO:0000256" key="7">
    <source>
        <dbReference type="RuleBase" id="RU000454"/>
    </source>
</evidence>
<feature type="disulfide bond" evidence="6">
    <location>
        <begin position="317"/>
        <end position="359"/>
    </location>
</feature>
<keyword evidence="6" id="KW-1015">Disulfide bond</keyword>
<evidence type="ECO:0000256" key="3">
    <source>
        <dbReference type="ARBA" id="ARBA00013205"/>
    </source>
</evidence>
<evidence type="ECO:0000313" key="11">
    <source>
        <dbReference type="Proteomes" id="UP000054107"/>
    </source>
</evidence>
<feature type="active site" evidence="5">
    <location>
        <position position="279"/>
    </location>
</feature>
<comment type="similarity">
    <text evidence="2 7">Belongs to the peptidase A1 family.</text>
</comment>
<dbReference type="Proteomes" id="UP000054107">
    <property type="component" value="Unassembled WGS sequence"/>
</dbReference>
<dbReference type="PROSITE" id="PS51767">
    <property type="entry name" value="PEPTIDASE_A1"/>
    <property type="match status" value="1"/>
</dbReference>
<keyword evidence="7" id="KW-0645">Protease</keyword>
<accession>A0A0B7NDH2</accession>
<dbReference type="InterPro" id="IPR021109">
    <property type="entry name" value="Peptidase_aspartic_dom_sf"/>
</dbReference>
<evidence type="ECO:0000259" key="9">
    <source>
        <dbReference type="PROSITE" id="PS51767"/>
    </source>
</evidence>
<evidence type="ECO:0000256" key="4">
    <source>
        <dbReference type="ARBA" id="ARBA00022750"/>
    </source>
</evidence>
<dbReference type="AlphaFoldDB" id="A0A0B7NDH2"/>
<protein>
    <recommendedName>
        <fullName evidence="3">rhizopuspepsin</fullName>
        <ecNumber evidence="3">3.4.23.21</ecNumber>
    </recommendedName>
</protein>
<dbReference type="InterPro" id="IPR033121">
    <property type="entry name" value="PEPTIDASE_A1"/>
</dbReference>
<keyword evidence="4 7" id="KW-0064">Aspartyl protease</keyword>
<feature type="chain" id="PRO_5002135310" description="rhizopuspepsin" evidence="8">
    <location>
        <begin position="25"/>
        <end position="404"/>
    </location>
</feature>
<evidence type="ECO:0000256" key="8">
    <source>
        <dbReference type="SAM" id="SignalP"/>
    </source>
</evidence>
<reference evidence="10 11" key="1">
    <citation type="submission" date="2014-09" db="EMBL/GenBank/DDBJ databases">
        <authorList>
            <person name="Ellenberger Sabrina"/>
        </authorList>
    </citation>
    <scope>NUCLEOTIDE SEQUENCE [LARGE SCALE GENOMIC DNA]</scope>
    <source>
        <strain evidence="10 11">CBS 412.66</strain>
    </source>
</reference>
<dbReference type="PANTHER" id="PTHR47966">
    <property type="entry name" value="BETA-SITE APP-CLEAVING ENZYME, ISOFORM A-RELATED"/>
    <property type="match status" value="1"/>
</dbReference>
<dbReference type="GO" id="GO:0004190">
    <property type="term" value="F:aspartic-type endopeptidase activity"/>
    <property type="evidence" value="ECO:0007669"/>
    <property type="project" value="UniProtKB-KW"/>
</dbReference>
<evidence type="ECO:0000256" key="2">
    <source>
        <dbReference type="ARBA" id="ARBA00007447"/>
    </source>
</evidence>
<dbReference type="GO" id="GO:0006508">
    <property type="term" value="P:proteolysis"/>
    <property type="evidence" value="ECO:0007669"/>
    <property type="project" value="UniProtKB-KW"/>
</dbReference>
<feature type="signal peptide" evidence="8">
    <location>
        <begin position="1"/>
        <end position="24"/>
    </location>
</feature>
<sequence>MWKKIILLISTSVALVASLPASNAKPIHLQLQNTKQSSSFEKRSLSRKEISLINDLDLGEVAVKLQIGTPAQEFLLLFDTGSADTWVPSQQCTSKTGCPDFLKHYDSMASSSYRAIDNDKLSITYGIGSADGHYFEDVVSFGGDYTNKKQILASVDKAVGSISHQDESSDVDHVFLDGIFGAGLPGGTVRALQGGEEYDPLIVALYKSKTIPNPVFSVYIAQDDAEGSVILGDVHPGYNFIYTAALGARWSAHVTEFQLQTSKNTTNFKFNQKTPFGIDTGSNFMYLPAPLATSLAKSITQQEKLIQEKSGVYIMDCQLQDSVDFVKIFFPSSDFPGKSIYITIPVKELVSKREDDGQCLSLFLPSSDKFILGNMFLRHFVTVFDFGGKAPRIGFAPVKHLESS</sequence>
<dbReference type="Gene3D" id="2.40.70.10">
    <property type="entry name" value="Acid Proteases"/>
    <property type="match status" value="2"/>
</dbReference>
<dbReference type="EC" id="3.4.23.21" evidence="3"/>
<evidence type="ECO:0000313" key="10">
    <source>
        <dbReference type="EMBL" id="CEP15466.1"/>
    </source>
</evidence>
<keyword evidence="8" id="KW-0732">Signal</keyword>
<dbReference type="SUPFAM" id="SSF50630">
    <property type="entry name" value="Acid proteases"/>
    <property type="match status" value="1"/>
</dbReference>
<name>A0A0B7NDH2_9FUNG</name>
<dbReference type="InterPro" id="IPR001461">
    <property type="entry name" value="Aspartic_peptidase_A1"/>
</dbReference>
<dbReference type="PRINTS" id="PR00792">
    <property type="entry name" value="PEPSIN"/>
</dbReference>
<gene>
    <name evidence="10" type="primary">PARPA_09685.1 scaffold 37816</name>
</gene>
<dbReference type="MEROPS" id="A01.013"/>
<dbReference type="PROSITE" id="PS00141">
    <property type="entry name" value="ASP_PROTEASE"/>
    <property type="match status" value="1"/>
</dbReference>
<evidence type="ECO:0000256" key="6">
    <source>
        <dbReference type="PIRSR" id="PIRSR601461-2"/>
    </source>
</evidence>
<evidence type="ECO:0000256" key="1">
    <source>
        <dbReference type="ARBA" id="ARBA00001130"/>
    </source>
</evidence>
<dbReference type="Pfam" id="PF00026">
    <property type="entry name" value="Asp"/>
    <property type="match status" value="1"/>
</dbReference>
<dbReference type="CDD" id="cd05471">
    <property type="entry name" value="pepsin_like"/>
    <property type="match status" value="1"/>
</dbReference>
<dbReference type="PANTHER" id="PTHR47966:SF51">
    <property type="entry name" value="BETA-SITE APP-CLEAVING ENZYME, ISOFORM A-RELATED"/>
    <property type="match status" value="1"/>
</dbReference>
<evidence type="ECO:0000256" key="5">
    <source>
        <dbReference type="PIRSR" id="PIRSR601461-1"/>
    </source>
</evidence>
<keyword evidence="7" id="KW-0378">Hydrolase</keyword>
<comment type="catalytic activity">
    <reaction evidence="1">
        <text>Hydrolysis of proteins with broad specificity similar to that of pepsin A, preferring hydrophobic residues at P1 and P1'. Clots milk and activates trypsinogen. Does not cleave 4-Gln-|-His-5, but does cleave 10-His-|-Leu-11 and 12-Val-|-Glu-13 in B chain of insulin.</text>
        <dbReference type="EC" id="3.4.23.21"/>
    </reaction>
</comment>
<keyword evidence="11" id="KW-1185">Reference proteome</keyword>
<feature type="active site" evidence="5">
    <location>
        <position position="79"/>
    </location>
</feature>
<dbReference type="STRING" id="35722.A0A0B7NDH2"/>
<feature type="domain" description="Peptidase A1" evidence="9">
    <location>
        <begin position="61"/>
        <end position="396"/>
    </location>
</feature>
<organism evidence="10 11">
    <name type="scientific">Parasitella parasitica</name>
    <dbReference type="NCBI Taxonomy" id="35722"/>
    <lineage>
        <taxon>Eukaryota</taxon>
        <taxon>Fungi</taxon>
        <taxon>Fungi incertae sedis</taxon>
        <taxon>Mucoromycota</taxon>
        <taxon>Mucoromycotina</taxon>
        <taxon>Mucoromycetes</taxon>
        <taxon>Mucorales</taxon>
        <taxon>Mucorineae</taxon>
        <taxon>Mucoraceae</taxon>
        <taxon>Parasitella</taxon>
    </lineage>
</organism>